<dbReference type="Proteomes" id="UP000509241">
    <property type="component" value="Chromosome"/>
</dbReference>
<gene>
    <name evidence="6" type="ORF">HYG82_02365</name>
</gene>
<feature type="region of interest" description="Disordered" evidence="4">
    <location>
        <begin position="484"/>
        <end position="509"/>
    </location>
</feature>
<dbReference type="Pfam" id="PF07732">
    <property type="entry name" value="Cu-oxidase_3"/>
    <property type="match status" value="2"/>
</dbReference>
<organism evidence="6 7">
    <name type="scientific">Natrinema halophilum</name>
    <dbReference type="NCBI Taxonomy" id="1699371"/>
    <lineage>
        <taxon>Archaea</taxon>
        <taxon>Methanobacteriati</taxon>
        <taxon>Methanobacteriota</taxon>
        <taxon>Stenosarchaea group</taxon>
        <taxon>Halobacteria</taxon>
        <taxon>Halobacteriales</taxon>
        <taxon>Natrialbaceae</taxon>
        <taxon>Natrinema</taxon>
    </lineage>
</organism>
<proteinExistence type="predicted"/>
<dbReference type="InterPro" id="IPR008972">
    <property type="entry name" value="Cupredoxin"/>
</dbReference>
<evidence type="ECO:0000259" key="5">
    <source>
        <dbReference type="Pfam" id="PF07732"/>
    </source>
</evidence>
<dbReference type="RefSeq" id="WP_179259510.1">
    <property type="nucleotide sequence ID" value="NZ_CP058601.1"/>
</dbReference>
<evidence type="ECO:0000313" key="7">
    <source>
        <dbReference type="Proteomes" id="UP000509241"/>
    </source>
</evidence>
<feature type="region of interest" description="Disordered" evidence="4">
    <location>
        <begin position="1453"/>
        <end position="1515"/>
    </location>
</feature>
<feature type="region of interest" description="Disordered" evidence="4">
    <location>
        <begin position="237"/>
        <end position="256"/>
    </location>
</feature>
<feature type="domain" description="Plastocyanin-like" evidence="5">
    <location>
        <begin position="134"/>
        <end position="234"/>
    </location>
</feature>
<reference evidence="6 7" key="1">
    <citation type="submission" date="2020-07" db="EMBL/GenBank/DDBJ databases">
        <authorList>
            <person name="Cui H."/>
        </authorList>
    </citation>
    <scope>NUCLEOTIDE SEQUENCE [LARGE SCALE GENOMIC DNA]</scope>
    <source>
        <strain evidence="6 7">YPL8</strain>
    </source>
</reference>
<dbReference type="Gene3D" id="2.60.40.420">
    <property type="entry name" value="Cupredoxins - blue copper proteins"/>
    <property type="match status" value="4"/>
</dbReference>
<feature type="region of interest" description="Disordered" evidence="4">
    <location>
        <begin position="40"/>
        <end position="59"/>
    </location>
</feature>
<evidence type="ECO:0000256" key="2">
    <source>
        <dbReference type="ARBA" id="ARBA00023002"/>
    </source>
</evidence>
<keyword evidence="7" id="KW-1185">Reference proteome</keyword>
<feature type="region of interest" description="Disordered" evidence="4">
    <location>
        <begin position="1198"/>
        <end position="1221"/>
    </location>
</feature>
<dbReference type="InterPro" id="IPR011707">
    <property type="entry name" value="Cu-oxidase-like_N"/>
</dbReference>
<sequence length="1563" mass="170358">MSESSEGSTNSSGNTGGHDRRTFVQGIGQLPVSGYLLNNRRTRTNAKSGNGKQGVRSNGTTRTYSIHAVRLDIVYNRYGLHQPNGAAYVLESDLEDVRGASGKTPDDGFALIEDENATDENGGPDPSKIEPLVIRANEGDTVKIEFHNHLDERASIHQTGLPYDVQQSDGMSVGYNADTTTAPGETITYEWEATHTGTHFFYDGANQAVDSASGKVDQVNLLKRGLFGALVVEPPGATWTDPETGGELRSGVRADITDPNGLGTSYREFVTFYHSPSGMKPRVDWPHSNTEQSIHAINYRADPSGQRVNNNCPDCDTEETFYHSWTHGDPGGGDNVYAAYKGDPIKFCFVGASAEENHVHHLHQHRWKQVPDTDADTVDAQTIGLGDAYQSYLVAGHGTGSLRPGMKFEEAFEVGAGYVHGTTGDILFHCHLFPHYAEGMWGTMRVLDKERDFLQPLPNTSGIIPADSETPGFPEFVGDAIKNVNGVQDPTGYQAPEPPNQSVDSPREPTAVEKAALGDTILPGAPYADPAPDTGANRTIEYTIAVMSTDIAYNDAGEHDPDGICYVLEEANVPGVTDGPTTVDDAARVRNGEMNPEPLFLRANVGDEVIIRLKNELTDEGYGASIHPHFVGFDVQGSDSLGNGFNYYQGCDPGETNEYRWFADEQGAIYFHDHIVALSEGQHGMFCGLLVEPRGSEWRDPYSDAPIFSGAQANIITPEGSTDSDFREQALHYHDFAPLKDQRGEFITDRREHNTNAGTMAINYRNTPYYTRGDADSAYVHSSQVHGDPSTPVLEAYEGDQIRFRLFQGAYEEQHNFAVHGLRMNPEGFSAEDHVSELISPSEAFTYKLTPEATQHQFDRITNPDDIPVRDYRYGSNIVDDLWCGMWGLVRIWGGSVTHLQALDDYGAPDGTIADAELAAMGHPSQFSDHDWTADGQRARLLYSSDETDTTVPPDRDARQNENVGRIPPQPAADDKGPGTPAPSADVETVREYNITAFQTEIPYNDHGDSDPSGIVFAFDRYVDEIKAGQRPVEPLTLHANEGDLVKINLTNELPADLDNSDAHPQMRIKRNWDRSTRISLHPSQVRLDVNGSNGSAVGFNYDTTVGRGDTISYAWHADVELGTVLLTDVADIRSNRHHGAYGQLIVNQSESIALTNHTAEATPGRRTSMIKTKSRNADDFRQKPLLFADAQYITNRDAPSRPIVPSDGDEGDTSRPNQIGEAEDHGYAAINYRSEPFRYRFQQNDSQHLVFSSDVHGDPNTPILRALSGDPVRFRVGCVADKARGISFHLAGHQWQRFQGVDASPVVGVDGSYGPGKAESFDLINGAGGPSATEGDYLYQETKQGRRLESGLWGIFRVRDDPNGFEQDDPQPLPQRSTNVPLQARPGYVVAKGKITGGNKMDLVVGVPESDIGAYNAGGVYVFTDTPPGQVRDLSNADLAILSETTGRRAGIDVTLTDATGDGGNRGPGRGRGRSNGRQGPPPWAGPSKERQGPPPWAGPNRGTDIVVHTDGDGDFVVDGESLQDLIRNEPPSALAEFVRNTTNTEVSSIVPLEEVGTPRSA</sequence>
<dbReference type="SUPFAM" id="SSF49503">
    <property type="entry name" value="Cupredoxins"/>
    <property type="match status" value="6"/>
</dbReference>
<dbReference type="OrthoDB" id="202198at2157"/>
<protein>
    <submittedName>
        <fullName evidence="6">Multicopper oxidase domain-containing protein</fullName>
    </submittedName>
</protein>
<dbReference type="KEGG" id="haly:HYG82_02365"/>
<feature type="region of interest" description="Disordered" evidence="4">
    <location>
        <begin position="1"/>
        <end position="22"/>
    </location>
</feature>
<evidence type="ECO:0000256" key="1">
    <source>
        <dbReference type="ARBA" id="ARBA00022723"/>
    </source>
</evidence>
<dbReference type="GO" id="GO:0005507">
    <property type="term" value="F:copper ion binding"/>
    <property type="evidence" value="ECO:0007669"/>
    <property type="project" value="InterPro"/>
</dbReference>
<feature type="compositionally biased region" description="Polar residues" evidence="4">
    <location>
        <begin position="45"/>
        <end position="59"/>
    </location>
</feature>
<dbReference type="GeneID" id="56032098"/>
<feature type="region of interest" description="Disordered" evidence="4">
    <location>
        <begin position="944"/>
        <end position="986"/>
    </location>
</feature>
<dbReference type="InterPro" id="IPR002355">
    <property type="entry name" value="Cu_oxidase_Cu_BS"/>
</dbReference>
<keyword evidence="1" id="KW-0479">Metal-binding</keyword>
<dbReference type="PROSITE" id="PS00080">
    <property type="entry name" value="MULTICOPPER_OXIDASE2"/>
    <property type="match status" value="1"/>
</dbReference>
<feature type="compositionally biased region" description="Low complexity" evidence="4">
    <location>
        <begin position="1"/>
        <end position="13"/>
    </location>
</feature>
<dbReference type="PANTHER" id="PTHR11709">
    <property type="entry name" value="MULTI-COPPER OXIDASE"/>
    <property type="match status" value="1"/>
</dbReference>
<feature type="domain" description="Plastocyanin-like" evidence="5">
    <location>
        <begin position="601"/>
        <end position="694"/>
    </location>
</feature>
<keyword evidence="3" id="KW-0186">Copper</keyword>
<evidence type="ECO:0000256" key="3">
    <source>
        <dbReference type="ARBA" id="ARBA00023008"/>
    </source>
</evidence>
<accession>A0A7D5GFS6</accession>
<dbReference type="EMBL" id="CP058601">
    <property type="protein sequence ID" value="QLG47768.1"/>
    <property type="molecule type" value="Genomic_DNA"/>
</dbReference>
<feature type="region of interest" description="Disordered" evidence="4">
    <location>
        <begin position="1362"/>
        <end position="1381"/>
    </location>
</feature>
<evidence type="ECO:0000256" key="4">
    <source>
        <dbReference type="SAM" id="MobiDB-lite"/>
    </source>
</evidence>
<name>A0A7D5GFS6_9EURY</name>
<evidence type="ECO:0000313" key="6">
    <source>
        <dbReference type="EMBL" id="QLG47768.1"/>
    </source>
</evidence>
<dbReference type="InterPro" id="IPR045087">
    <property type="entry name" value="Cu-oxidase_fam"/>
</dbReference>
<dbReference type="GO" id="GO:0016491">
    <property type="term" value="F:oxidoreductase activity"/>
    <property type="evidence" value="ECO:0007669"/>
    <property type="project" value="UniProtKB-KW"/>
</dbReference>
<keyword evidence="2" id="KW-0560">Oxidoreductase</keyword>
<dbReference type="PANTHER" id="PTHR11709:SF394">
    <property type="entry name" value="FI03373P-RELATED"/>
    <property type="match status" value="1"/>
</dbReference>